<organism evidence="1 2">
    <name type="scientific">Fictibacillus barbaricus</name>
    <dbReference type="NCBI Taxonomy" id="182136"/>
    <lineage>
        <taxon>Bacteria</taxon>
        <taxon>Bacillati</taxon>
        <taxon>Bacillota</taxon>
        <taxon>Bacilli</taxon>
        <taxon>Bacillales</taxon>
        <taxon>Fictibacillaceae</taxon>
        <taxon>Fictibacillus</taxon>
    </lineage>
</organism>
<accession>A0ABU1TXR3</accession>
<dbReference type="EMBL" id="JAVDWA010000001">
    <property type="protein sequence ID" value="MDR7071997.1"/>
    <property type="molecule type" value="Genomic_DNA"/>
</dbReference>
<gene>
    <name evidence="1" type="ORF">J2X07_000972</name>
</gene>
<dbReference type="RefSeq" id="WP_310257070.1">
    <property type="nucleotide sequence ID" value="NZ_JAVDWA010000001.1"/>
</dbReference>
<evidence type="ECO:0000313" key="2">
    <source>
        <dbReference type="Proteomes" id="UP001258181"/>
    </source>
</evidence>
<sequence>MYPYQMGNFQGQSSGGQFGFGSSKSPFKKMYKTCLKNKDQHVQIMLIDGISYNGFIEYVDQQNVYFAIPYMQNQLNNMRDSEAQYNVTGYQIHRCMIPLHAVAGVNPAF</sequence>
<keyword evidence="2" id="KW-1185">Reference proteome</keyword>
<name>A0ABU1TXR3_9BACL</name>
<protein>
    <submittedName>
        <fullName evidence="1">SRNA-binding regulator protein Hfq</fullName>
    </submittedName>
</protein>
<proteinExistence type="predicted"/>
<comment type="caution">
    <text evidence="1">The sequence shown here is derived from an EMBL/GenBank/DDBJ whole genome shotgun (WGS) entry which is preliminary data.</text>
</comment>
<reference evidence="1 2" key="1">
    <citation type="submission" date="2023-07" db="EMBL/GenBank/DDBJ databases">
        <title>Sorghum-associated microbial communities from plants grown in Nebraska, USA.</title>
        <authorList>
            <person name="Schachtman D."/>
        </authorList>
    </citation>
    <scope>NUCLEOTIDE SEQUENCE [LARGE SCALE GENOMIC DNA]</scope>
    <source>
        <strain evidence="1 2">BE211</strain>
    </source>
</reference>
<dbReference type="Proteomes" id="UP001258181">
    <property type="component" value="Unassembled WGS sequence"/>
</dbReference>
<evidence type="ECO:0000313" key="1">
    <source>
        <dbReference type="EMBL" id="MDR7071997.1"/>
    </source>
</evidence>